<dbReference type="AlphaFoldDB" id="A0A1Y2FNF7"/>
<dbReference type="Proteomes" id="UP000193685">
    <property type="component" value="Unassembled WGS sequence"/>
</dbReference>
<dbReference type="EMBL" id="MCFI01000005">
    <property type="protein sequence ID" value="ORY84874.1"/>
    <property type="molecule type" value="Genomic_DNA"/>
</dbReference>
<dbReference type="PANTHER" id="PTHR36168:SF1">
    <property type="entry name" value="ORC1-LIKE AAA ATPASE DOMAIN-CONTAINING PROTEIN"/>
    <property type="match status" value="1"/>
</dbReference>
<feature type="non-terminal residue" evidence="2">
    <location>
        <position position="1"/>
    </location>
</feature>
<feature type="non-terminal residue" evidence="2">
    <location>
        <position position="449"/>
    </location>
</feature>
<comment type="caution">
    <text evidence="2">The sequence shown here is derived from an EMBL/GenBank/DDBJ whole genome shotgun (WGS) entry which is preliminary data.</text>
</comment>
<feature type="domain" description="AAA protein C-terminal winged helix" evidence="1">
    <location>
        <begin position="322"/>
        <end position="436"/>
    </location>
</feature>
<evidence type="ECO:0000313" key="3">
    <source>
        <dbReference type="Proteomes" id="UP000193685"/>
    </source>
</evidence>
<dbReference type="PANTHER" id="PTHR36168">
    <property type="entry name" value="CHROMOSOME 1, WHOLE GENOME SHOTGUN SEQUENCE"/>
    <property type="match status" value="1"/>
</dbReference>
<dbReference type="OMA" id="HYYLLIG"/>
<dbReference type="RefSeq" id="XP_040726657.1">
    <property type="nucleotide sequence ID" value="XM_040867157.1"/>
</dbReference>
<evidence type="ECO:0000313" key="2">
    <source>
        <dbReference type="EMBL" id="ORY84874.1"/>
    </source>
</evidence>
<evidence type="ECO:0000259" key="1">
    <source>
        <dbReference type="Pfam" id="PF24913"/>
    </source>
</evidence>
<gene>
    <name evidence="2" type="ORF">BCR37DRAFT_334772</name>
</gene>
<keyword evidence="3" id="KW-1185">Reference proteome</keyword>
<dbReference type="Pfam" id="PF24913">
    <property type="entry name" value="WHD_AAA_fung"/>
    <property type="match status" value="1"/>
</dbReference>
<protein>
    <recommendedName>
        <fullName evidence="1">AAA protein C-terminal winged helix domain-containing protein</fullName>
    </recommendedName>
</protein>
<sequence>KLLESALTTFASLALLGLSGYAYHRYYKYVTLDKITHAFQAGDPALDFHHNRHHFESASEGLEGAADHQFVIRDEQSEIDAIVHGKRAGSYYLIIGEKGNGKKGMLLNAMHKSQGEHCSIMDASSDLEIFRIRLGKTLDYEFAEDFIGGLFSIKGQRDAGPILDIERAFNKLEKVAIRHKRESGASHRPLILIFNNMHLIPDNEEGNVLLELLQQRAESFASSGLMTVVFNSDEYWVYERLRQNGRHMELLPVRDLPKEKALNAFSSYRFRLHRHVCSQEDLEAVWQAVGGRLRLLSKVAKEKDMHAKLRQFLRHEKTWVLNQSALIPDFDDDVLDDGKWQAGTFMLAQALVEEEKNNPPGEMEDLVSLPLYRCRQILTRADFMQKLDALNIITIDTDCNVRADSRAMMQAFREIVGEEDFQANLDNVMDRCNAVESLHRTRELVFKGI</sequence>
<organism evidence="2 3">
    <name type="scientific">Protomyces lactucae-debilis</name>
    <dbReference type="NCBI Taxonomy" id="2754530"/>
    <lineage>
        <taxon>Eukaryota</taxon>
        <taxon>Fungi</taxon>
        <taxon>Dikarya</taxon>
        <taxon>Ascomycota</taxon>
        <taxon>Taphrinomycotina</taxon>
        <taxon>Taphrinomycetes</taxon>
        <taxon>Taphrinales</taxon>
        <taxon>Protomycetaceae</taxon>
        <taxon>Protomyces</taxon>
    </lineage>
</organism>
<dbReference type="InterPro" id="IPR056808">
    <property type="entry name" value="HTH_AAA"/>
</dbReference>
<dbReference type="SUPFAM" id="SSF52540">
    <property type="entry name" value="P-loop containing nucleoside triphosphate hydrolases"/>
    <property type="match status" value="1"/>
</dbReference>
<dbReference type="InterPro" id="IPR027417">
    <property type="entry name" value="P-loop_NTPase"/>
</dbReference>
<dbReference type="GeneID" id="63783756"/>
<name>A0A1Y2FNF7_PROLT</name>
<dbReference type="STRING" id="56484.A0A1Y2FNF7"/>
<accession>A0A1Y2FNF7</accession>
<proteinExistence type="predicted"/>
<dbReference type="OrthoDB" id="511599at2759"/>
<reference evidence="2 3" key="1">
    <citation type="submission" date="2016-07" db="EMBL/GenBank/DDBJ databases">
        <title>Pervasive Adenine N6-methylation of Active Genes in Fungi.</title>
        <authorList>
            <consortium name="DOE Joint Genome Institute"/>
            <person name="Mondo S.J."/>
            <person name="Dannebaum R.O."/>
            <person name="Kuo R.C."/>
            <person name="Labutti K."/>
            <person name="Haridas S."/>
            <person name="Kuo A."/>
            <person name="Salamov A."/>
            <person name="Ahrendt S.R."/>
            <person name="Lipzen A."/>
            <person name="Sullivan W."/>
            <person name="Andreopoulos W.B."/>
            <person name="Clum A."/>
            <person name="Lindquist E."/>
            <person name="Daum C."/>
            <person name="Ramamoorthy G.K."/>
            <person name="Gryganskyi A."/>
            <person name="Culley D."/>
            <person name="Magnuson J.K."/>
            <person name="James T.Y."/>
            <person name="O'Malley M.A."/>
            <person name="Stajich J.E."/>
            <person name="Spatafora J.W."/>
            <person name="Visel A."/>
            <person name="Grigoriev I.V."/>
        </authorList>
    </citation>
    <scope>NUCLEOTIDE SEQUENCE [LARGE SCALE GENOMIC DNA]</scope>
    <source>
        <strain evidence="2 3">12-1054</strain>
    </source>
</reference>